<evidence type="ECO:0000256" key="2">
    <source>
        <dbReference type="ARBA" id="ARBA00006024"/>
    </source>
</evidence>
<dbReference type="GO" id="GO:0043682">
    <property type="term" value="F:P-type divalent copper transporter activity"/>
    <property type="evidence" value="ECO:0007669"/>
    <property type="project" value="TreeGrafter"/>
</dbReference>
<evidence type="ECO:0000256" key="10">
    <source>
        <dbReference type="SAM" id="MobiDB-lite"/>
    </source>
</evidence>
<dbReference type="Gene3D" id="3.30.70.100">
    <property type="match status" value="1"/>
</dbReference>
<dbReference type="GO" id="GO:0055070">
    <property type="term" value="P:copper ion homeostasis"/>
    <property type="evidence" value="ECO:0007669"/>
    <property type="project" value="TreeGrafter"/>
</dbReference>
<evidence type="ECO:0000256" key="9">
    <source>
        <dbReference type="ARBA" id="ARBA00023136"/>
    </source>
</evidence>
<dbReference type="EMBL" id="FOAD01000001">
    <property type="protein sequence ID" value="SEK48825.1"/>
    <property type="molecule type" value="Genomic_DNA"/>
</dbReference>
<keyword evidence="8 11" id="KW-1133">Transmembrane helix</keyword>
<dbReference type="GO" id="GO:0005507">
    <property type="term" value="F:copper ion binding"/>
    <property type="evidence" value="ECO:0007669"/>
    <property type="project" value="TreeGrafter"/>
</dbReference>
<dbReference type="Gene3D" id="2.70.150.10">
    <property type="entry name" value="Calcium-transporting ATPase, cytoplasmic transduction domain A"/>
    <property type="match status" value="1"/>
</dbReference>
<dbReference type="InterPro" id="IPR036163">
    <property type="entry name" value="HMA_dom_sf"/>
</dbReference>
<dbReference type="InterPro" id="IPR023298">
    <property type="entry name" value="ATPase_P-typ_TM_dom_sf"/>
</dbReference>
<keyword evidence="6" id="KW-0067">ATP-binding</keyword>
<evidence type="ECO:0000313" key="13">
    <source>
        <dbReference type="EMBL" id="SEK48825.1"/>
    </source>
</evidence>
<proteinExistence type="inferred from homology"/>
<dbReference type="PROSITE" id="PS01229">
    <property type="entry name" value="COF_2"/>
    <property type="match status" value="1"/>
</dbReference>
<keyword evidence="4" id="KW-0479">Metal-binding</keyword>
<dbReference type="SFLD" id="SFLDG00002">
    <property type="entry name" value="C1.7:_P-type_atpase_like"/>
    <property type="match status" value="1"/>
</dbReference>
<evidence type="ECO:0000256" key="6">
    <source>
        <dbReference type="ARBA" id="ARBA00022840"/>
    </source>
</evidence>
<feature type="transmembrane region" description="Helical" evidence="11">
    <location>
        <begin position="206"/>
        <end position="230"/>
    </location>
</feature>
<evidence type="ECO:0000256" key="8">
    <source>
        <dbReference type="ARBA" id="ARBA00022989"/>
    </source>
</evidence>
<dbReference type="SUPFAM" id="SSF56784">
    <property type="entry name" value="HAD-like"/>
    <property type="match status" value="1"/>
</dbReference>
<evidence type="ECO:0000259" key="12">
    <source>
        <dbReference type="PROSITE" id="PS50846"/>
    </source>
</evidence>
<evidence type="ECO:0000256" key="5">
    <source>
        <dbReference type="ARBA" id="ARBA00022741"/>
    </source>
</evidence>
<dbReference type="InterPro" id="IPR001757">
    <property type="entry name" value="P_typ_ATPase"/>
</dbReference>
<keyword evidence="9 11" id="KW-0472">Membrane</keyword>
<dbReference type="PANTHER" id="PTHR43520">
    <property type="entry name" value="ATP7, ISOFORM B"/>
    <property type="match status" value="1"/>
</dbReference>
<dbReference type="SUPFAM" id="SSF81665">
    <property type="entry name" value="Calcium ATPase, transmembrane domain M"/>
    <property type="match status" value="1"/>
</dbReference>
<dbReference type="PROSITE" id="PS50846">
    <property type="entry name" value="HMA_2"/>
    <property type="match status" value="1"/>
</dbReference>
<name>A0A1H7HKU5_HALLR</name>
<evidence type="ECO:0000256" key="11">
    <source>
        <dbReference type="SAM" id="Phobius"/>
    </source>
</evidence>
<dbReference type="InterPro" id="IPR027256">
    <property type="entry name" value="P-typ_ATPase_IB"/>
</dbReference>
<dbReference type="GO" id="GO:0005524">
    <property type="term" value="F:ATP binding"/>
    <property type="evidence" value="ECO:0007669"/>
    <property type="project" value="UniProtKB-KW"/>
</dbReference>
<protein>
    <submittedName>
        <fullName evidence="13">Cu2+-exporting ATPase</fullName>
    </submittedName>
</protein>
<dbReference type="PRINTS" id="PR00119">
    <property type="entry name" value="CATATPASE"/>
</dbReference>
<comment type="subcellular location">
    <subcellularLocation>
        <location evidence="1">Endomembrane system</location>
        <topology evidence="1">Multi-pass membrane protein</topology>
    </subcellularLocation>
</comment>
<dbReference type="InterPro" id="IPR018303">
    <property type="entry name" value="ATPase_P-typ_P_site"/>
</dbReference>
<dbReference type="InterPro" id="IPR023214">
    <property type="entry name" value="HAD_sf"/>
</dbReference>
<dbReference type="InterPro" id="IPR059000">
    <property type="entry name" value="ATPase_P-type_domA"/>
</dbReference>
<evidence type="ECO:0000313" key="14">
    <source>
        <dbReference type="Proteomes" id="UP000183894"/>
    </source>
</evidence>
<dbReference type="SFLD" id="SFLDF00027">
    <property type="entry name" value="p-type_atpase"/>
    <property type="match status" value="1"/>
</dbReference>
<dbReference type="SUPFAM" id="SSF55008">
    <property type="entry name" value="HMA, heavy metal-associated domain"/>
    <property type="match status" value="1"/>
</dbReference>
<keyword evidence="5" id="KW-0547">Nucleotide-binding</keyword>
<dbReference type="SUPFAM" id="SSF81653">
    <property type="entry name" value="Calcium ATPase, transduction domain A"/>
    <property type="match status" value="1"/>
</dbReference>
<reference evidence="13 14" key="1">
    <citation type="submission" date="2016-10" db="EMBL/GenBank/DDBJ databases">
        <authorList>
            <person name="de Groot N.N."/>
        </authorList>
    </citation>
    <scope>NUCLEOTIDE SEQUENCE [LARGE SCALE GENOMIC DNA]</scope>
    <source>
        <strain evidence="13 14">CDM_5</strain>
    </source>
</reference>
<accession>A0A1H7HKU5</accession>
<dbReference type="PANTHER" id="PTHR43520:SF8">
    <property type="entry name" value="P-TYPE CU(+) TRANSPORTER"/>
    <property type="match status" value="1"/>
</dbReference>
<feature type="transmembrane region" description="Helical" evidence="11">
    <location>
        <begin position="417"/>
        <end position="439"/>
    </location>
</feature>
<dbReference type="NCBIfam" id="TIGR01494">
    <property type="entry name" value="ATPase_P-type"/>
    <property type="match status" value="2"/>
</dbReference>
<evidence type="ECO:0000256" key="3">
    <source>
        <dbReference type="ARBA" id="ARBA00022692"/>
    </source>
</evidence>
<feature type="transmembrane region" description="Helical" evidence="11">
    <location>
        <begin position="266"/>
        <end position="284"/>
    </location>
</feature>
<dbReference type="InterPro" id="IPR036412">
    <property type="entry name" value="HAD-like_sf"/>
</dbReference>
<evidence type="ECO:0000256" key="7">
    <source>
        <dbReference type="ARBA" id="ARBA00022967"/>
    </source>
</evidence>
<dbReference type="GO" id="GO:0016887">
    <property type="term" value="F:ATP hydrolysis activity"/>
    <property type="evidence" value="ECO:0007669"/>
    <property type="project" value="InterPro"/>
</dbReference>
<gene>
    <name evidence="13" type="ORF">SAMN04488691_101568</name>
</gene>
<dbReference type="Gene3D" id="3.40.1110.10">
    <property type="entry name" value="Calcium-transporting ATPase, cytoplasmic domain N"/>
    <property type="match status" value="1"/>
</dbReference>
<evidence type="ECO:0000256" key="4">
    <source>
        <dbReference type="ARBA" id="ARBA00022723"/>
    </source>
</evidence>
<dbReference type="InterPro" id="IPR023299">
    <property type="entry name" value="ATPase_P-typ_cyto_dom_N"/>
</dbReference>
<dbReference type="RefSeq" id="WP_074791864.1">
    <property type="nucleotide sequence ID" value="NZ_FOAD01000001.1"/>
</dbReference>
<dbReference type="AlphaFoldDB" id="A0A1H7HKU5"/>
<dbReference type="OrthoDB" id="8588at2157"/>
<keyword evidence="3 11" id="KW-0812">Transmembrane</keyword>
<dbReference type="InterPro" id="IPR008250">
    <property type="entry name" value="ATPase_P-typ_transduc_dom_A_sf"/>
</dbReference>
<dbReference type="Pfam" id="PF00403">
    <property type="entry name" value="HMA"/>
    <property type="match status" value="1"/>
</dbReference>
<feature type="transmembrane region" description="Helical" evidence="11">
    <location>
        <begin position="242"/>
        <end position="260"/>
    </location>
</feature>
<feature type="transmembrane region" description="Helical" evidence="11">
    <location>
        <begin position="163"/>
        <end position="186"/>
    </location>
</feature>
<dbReference type="GO" id="GO:0016020">
    <property type="term" value="C:membrane"/>
    <property type="evidence" value="ECO:0007669"/>
    <property type="project" value="InterPro"/>
</dbReference>
<feature type="region of interest" description="Disordered" evidence="10">
    <location>
        <begin position="1"/>
        <end position="23"/>
    </location>
</feature>
<organism evidence="13 14">
    <name type="scientific">Haloferax larsenii</name>
    <dbReference type="NCBI Taxonomy" id="302484"/>
    <lineage>
        <taxon>Archaea</taxon>
        <taxon>Methanobacteriati</taxon>
        <taxon>Methanobacteriota</taxon>
        <taxon>Stenosarchaea group</taxon>
        <taxon>Halobacteria</taxon>
        <taxon>Halobacteriales</taxon>
        <taxon>Haloferacaceae</taxon>
        <taxon>Haloferax</taxon>
    </lineage>
</organism>
<comment type="similarity">
    <text evidence="2">Belongs to the cation transport ATPase (P-type) (TC 3.A.3) family. Type IB subfamily.</text>
</comment>
<keyword evidence="7" id="KW-1278">Translocase</keyword>
<dbReference type="Pfam" id="PF00702">
    <property type="entry name" value="Hydrolase"/>
    <property type="match status" value="1"/>
</dbReference>
<dbReference type="GO" id="GO:0012505">
    <property type="term" value="C:endomembrane system"/>
    <property type="evidence" value="ECO:0007669"/>
    <property type="project" value="UniProtKB-SubCell"/>
</dbReference>
<dbReference type="Pfam" id="PF00122">
    <property type="entry name" value="E1-E2_ATPase"/>
    <property type="match status" value="1"/>
</dbReference>
<feature type="domain" description="HMA" evidence="12">
    <location>
        <begin position="82"/>
        <end position="148"/>
    </location>
</feature>
<dbReference type="CDD" id="cd00371">
    <property type="entry name" value="HMA"/>
    <property type="match status" value="1"/>
</dbReference>
<dbReference type="Gene3D" id="3.40.50.1000">
    <property type="entry name" value="HAD superfamily/HAD-like"/>
    <property type="match status" value="1"/>
</dbReference>
<dbReference type="Proteomes" id="UP000183894">
    <property type="component" value="Unassembled WGS sequence"/>
</dbReference>
<dbReference type="SUPFAM" id="SSF81660">
    <property type="entry name" value="Metal cation-transporting ATPase, ATP-binding domain N"/>
    <property type="match status" value="1"/>
</dbReference>
<dbReference type="SFLD" id="SFLDS00003">
    <property type="entry name" value="Haloacid_Dehalogenase"/>
    <property type="match status" value="1"/>
</dbReference>
<evidence type="ECO:0000256" key="1">
    <source>
        <dbReference type="ARBA" id="ARBA00004127"/>
    </source>
</evidence>
<feature type="transmembrane region" description="Helical" evidence="11">
    <location>
        <begin position="799"/>
        <end position="832"/>
    </location>
</feature>
<dbReference type="InterPro" id="IPR006121">
    <property type="entry name" value="HMA_dom"/>
</dbReference>
<dbReference type="NCBIfam" id="TIGR01525">
    <property type="entry name" value="ATPase-IB_hvy"/>
    <property type="match status" value="1"/>
</dbReference>
<feature type="transmembrane region" description="Helical" evidence="11">
    <location>
        <begin position="445"/>
        <end position="470"/>
    </location>
</feature>
<dbReference type="InterPro" id="IPR044492">
    <property type="entry name" value="P_typ_ATPase_HD_dom"/>
</dbReference>
<dbReference type="PROSITE" id="PS00154">
    <property type="entry name" value="ATPASE_E1_E2"/>
    <property type="match status" value="1"/>
</dbReference>
<sequence length="839" mass="87466">MATKTQPRRSAGQSGDADTDGCDLCGLPTPSPPITGDDVDGAFCCRGCLEITRTLGDAATADPETVERELAGEEETVPDGAERTYMAVDGMHCATCEAFVSGTARNCEGVYAADASYASDMVRVSYDPEQTDLDDLSSTLARYGYGTRDPEEREAAERSDNQVARFVIGGGVFGMMVMMWYVLFLYPTYVGISPVVELGFFDGMYILGNIWLMTSIVLFYTGFPILRGAVVSLRAGQPNMDLLVSLAATSAYVYSTAAVVLGESHVYFDVTVAIILVVTLGNYYEDRIKRKAAGMLSDLAASRVSEARRRTAEGVETVPVDALEPGDAVEVRPGERVPVDGTIAEGTAAVDEALVTGESMPRTKRPGDEVLGGTVVTDRPLVVEVGEDATSTLDRLVELLWDIQSARSGVQRLADKLATIFVPTVLVLAVVAFGVTLYGGQSATAALLVGLTVLIVSCPCALGLATPLAVASGIKTAASRGIVVASEAVFEAVPDVDVVVFDKTGTLTDGDMAVLRVETGGDAEGGRIDDVVGGRMDDVVGGTENDTEGDAALEAAAALERFSAHPLATAVVEAAEERELDIPDLPADAVTVHDRGVSGVVEGSESDTGVAEGERVVVGHPALLRDEGMAIGDDLAEAIDAAREEGAVPVVVGRGDSAQAVLVVGDEPRDEWDDVVAAVADNGRRDVVVLTGDSERAARRFRDHPDVTDVFAGVPPEAKAETVDRLRRRGTVAMVGDGSNDAPALAAADIGIALGTGTDIAGDAADAVLVGRDIDAVPDVFSLSAGVNRRIRGNLTWAFGYNAVAIPLAVLGVLNPLFAAIAMGTSSLLVVANSSRSLD</sequence>